<reference evidence="2 3" key="1">
    <citation type="submission" date="2020-04" db="EMBL/GenBank/DDBJ databases">
        <authorList>
            <person name="De Canck E."/>
        </authorList>
    </citation>
    <scope>NUCLEOTIDE SEQUENCE [LARGE SCALE GENOMIC DNA]</scope>
    <source>
        <strain evidence="2 3">LMG 3458</strain>
    </source>
</reference>
<dbReference type="EMBL" id="CADIJO010000018">
    <property type="protein sequence ID" value="CAB3727218.1"/>
    <property type="molecule type" value="Genomic_DNA"/>
</dbReference>
<dbReference type="RefSeq" id="WP_175216529.1">
    <property type="nucleotide sequence ID" value="NZ_CADIJO010000018.1"/>
</dbReference>
<feature type="region of interest" description="Disordered" evidence="1">
    <location>
        <begin position="89"/>
        <end position="111"/>
    </location>
</feature>
<protein>
    <submittedName>
        <fullName evidence="2">Uncharacterized protein</fullName>
    </submittedName>
</protein>
<gene>
    <name evidence="2" type="ORF">LMG3458_04504</name>
</gene>
<name>A0A6S7AMI8_9BURK</name>
<dbReference type="AlphaFoldDB" id="A0A6S7AMI8"/>
<sequence>MLHHPLTQNPWSVDTDCEFGPVSLSHLLQIDRARYAIQTIVRMVGNSAAEPDATGALPLDAWAVTALIGGVEGLCEHIGTLTDAMLEQAQSGQGGNADGDGATHDAPAAIQ</sequence>
<accession>A0A6S7AMI8</accession>
<evidence type="ECO:0000313" key="2">
    <source>
        <dbReference type="EMBL" id="CAB3727218.1"/>
    </source>
</evidence>
<organism evidence="2 3">
    <name type="scientific">Achromobacter deleyi</name>
    <dbReference type="NCBI Taxonomy" id="1353891"/>
    <lineage>
        <taxon>Bacteria</taxon>
        <taxon>Pseudomonadati</taxon>
        <taxon>Pseudomonadota</taxon>
        <taxon>Betaproteobacteria</taxon>
        <taxon>Burkholderiales</taxon>
        <taxon>Alcaligenaceae</taxon>
        <taxon>Achromobacter</taxon>
    </lineage>
</organism>
<evidence type="ECO:0000313" key="3">
    <source>
        <dbReference type="Proteomes" id="UP000494111"/>
    </source>
</evidence>
<evidence type="ECO:0000256" key="1">
    <source>
        <dbReference type="SAM" id="MobiDB-lite"/>
    </source>
</evidence>
<dbReference type="Proteomes" id="UP000494111">
    <property type="component" value="Unassembled WGS sequence"/>
</dbReference>
<proteinExistence type="predicted"/>